<protein>
    <submittedName>
        <fullName evidence="1">Uncharacterized protein</fullName>
    </submittedName>
</protein>
<gene>
    <name evidence="1" type="ORF">SMN809_LOCUS47545</name>
</gene>
<name>A0A8S3BDL6_9BILA</name>
<dbReference type="Proteomes" id="UP000676336">
    <property type="component" value="Unassembled WGS sequence"/>
</dbReference>
<dbReference type="AlphaFoldDB" id="A0A8S3BDL6"/>
<feature type="non-terminal residue" evidence="1">
    <location>
        <position position="1"/>
    </location>
</feature>
<dbReference type="EMBL" id="CAJOBI010150752">
    <property type="protein sequence ID" value="CAF4809801.1"/>
    <property type="molecule type" value="Genomic_DNA"/>
</dbReference>
<organism evidence="1 2">
    <name type="scientific">Rotaria magnacalcarata</name>
    <dbReference type="NCBI Taxonomy" id="392030"/>
    <lineage>
        <taxon>Eukaryota</taxon>
        <taxon>Metazoa</taxon>
        <taxon>Spiralia</taxon>
        <taxon>Gnathifera</taxon>
        <taxon>Rotifera</taxon>
        <taxon>Eurotatoria</taxon>
        <taxon>Bdelloidea</taxon>
        <taxon>Philodinida</taxon>
        <taxon>Philodinidae</taxon>
        <taxon>Rotaria</taxon>
    </lineage>
</organism>
<evidence type="ECO:0000313" key="2">
    <source>
        <dbReference type="Proteomes" id="UP000676336"/>
    </source>
</evidence>
<sequence>LLMLTETDILLTDFTDFLSSQPQQTLLSPEDLQRVETISCFYQNRIELGERVFL</sequence>
<accession>A0A8S3BDL6</accession>
<evidence type="ECO:0000313" key="1">
    <source>
        <dbReference type="EMBL" id="CAF4809801.1"/>
    </source>
</evidence>
<proteinExistence type="predicted"/>
<comment type="caution">
    <text evidence="1">The sequence shown here is derived from an EMBL/GenBank/DDBJ whole genome shotgun (WGS) entry which is preliminary data.</text>
</comment>
<reference evidence="1" key="1">
    <citation type="submission" date="2021-02" db="EMBL/GenBank/DDBJ databases">
        <authorList>
            <person name="Nowell W R."/>
        </authorList>
    </citation>
    <scope>NUCLEOTIDE SEQUENCE</scope>
</reference>